<reference evidence="10" key="1">
    <citation type="submission" date="2025-08" db="UniProtKB">
        <authorList>
            <consortium name="RefSeq"/>
        </authorList>
    </citation>
    <scope>IDENTIFICATION</scope>
</reference>
<dbReference type="PANTHER" id="PTHR15443">
    <property type="entry name" value="ZONA PELLUCIDA BINDING PROTEIN SP38"/>
    <property type="match status" value="1"/>
</dbReference>
<organism evidence="9 10">
    <name type="scientific">Gekko japonicus</name>
    <name type="common">Schlegel's Japanese gecko</name>
    <dbReference type="NCBI Taxonomy" id="146911"/>
    <lineage>
        <taxon>Eukaryota</taxon>
        <taxon>Metazoa</taxon>
        <taxon>Chordata</taxon>
        <taxon>Craniata</taxon>
        <taxon>Vertebrata</taxon>
        <taxon>Euteleostomi</taxon>
        <taxon>Lepidosauria</taxon>
        <taxon>Squamata</taxon>
        <taxon>Bifurcata</taxon>
        <taxon>Gekkota</taxon>
        <taxon>Gekkonidae</taxon>
        <taxon>Gekkoninae</taxon>
        <taxon>Gekko</taxon>
    </lineage>
</organism>
<dbReference type="GeneID" id="107105497"/>
<protein>
    <submittedName>
        <fullName evidence="10">Zona pellucida-binding protein 1</fullName>
    </submittedName>
</protein>
<dbReference type="InterPro" id="IPR048805">
    <property type="entry name" value="ZPBP1/2_C"/>
</dbReference>
<dbReference type="InterPro" id="IPR013783">
    <property type="entry name" value="Ig-like_fold"/>
</dbReference>
<feature type="signal peptide" evidence="7">
    <location>
        <begin position="1"/>
        <end position="39"/>
    </location>
</feature>
<evidence type="ECO:0000313" key="9">
    <source>
        <dbReference type="Proteomes" id="UP000694871"/>
    </source>
</evidence>
<dbReference type="InterPro" id="IPR048806">
    <property type="entry name" value="ZPBP1/2_N"/>
</dbReference>
<evidence type="ECO:0000256" key="6">
    <source>
        <dbReference type="ARBA" id="ARBA00023329"/>
    </source>
</evidence>
<dbReference type="PANTHER" id="PTHR15443:SF5">
    <property type="entry name" value="ZONA PELLUCIDA-BINDING PROTEIN 1"/>
    <property type="match status" value="1"/>
</dbReference>
<accession>A0ABM1JHN0</accession>
<evidence type="ECO:0000259" key="8">
    <source>
        <dbReference type="PROSITE" id="PS50835"/>
    </source>
</evidence>
<evidence type="ECO:0000256" key="3">
    <source>
        <dbReference type="ARBA" id="ARBA00007196"/>
    </source>
</evidence>
<proteinExistence type="inferred from homology"/>
<dbReference type="PROSITE" id="PS50835">
    <property type="entry name" value="IG_LIKE"/>
    <property type="match status" value="1"/>
</dbReference>
<comment type="subcellular location">
    <subcellularLocation>
        <location evidence="1">Cytoplasmic vesicle</location>
        <location evidence="1">Secretory vesicle</location>
        <location evidence="1">Acrosome</location>
    </subcellularLocation>
    <subcellularLocation>
        <location evidence="2">Secreted</location>
    </subcellularLocation>
</comment>
<evidence type="ECO:0000256" key="7">
    <source>
        <dbReference type="SAM" id="SignalP"/>
    </source>
</evidence>
<dbReference type="InterPro" id="IPR010857">
    <property type="entry name" value="Sp38-bd"/>
</dbReference>
<dbReference type="InterPro" id="IPR036179">
    <property type="entry name" value="Ig-like_dom_sf"/>
</dbReference>
<feature type="chain" id="PRO_5045473087" evidence="7">
    <location>
        <begin position="40"/>
        <end position="376"/>
    </location>
</feature>
<dbReference type="Pfam" id="PF07354">
    <property type="entry name" value="Sp38"/>
    <property type="match status" value="1"/>
</dbReference>
<sequence>MRRRGRRRRPGPSSALAGSQGRLLGLALMLALGLPSGLFAPKSANVHCSSGIDPNGVKVVGSTNLPVKVYVKMNFNSPRILCITSHLRNSELIDPIFQWHGPGGDMVTENQTVKITPTGTLLFRQFKPEMSGVYTCSLVFKPTTEQSEKSYLIKYVLYGPAHLLGELGIRLECGLALGVPNRSQPPRPKPPSLHQKQAFIVRYHAAPCNSIYNTSFEKKLLQILSKLVVGLSCEIALQTSECHHVKMQRAGLQNVLFFTFTVSSLEPEKGKSTCEKSACDISRRLRKAKDLIEKFFNQQVQVLGKQKPPLPEIYYIEGTLQMVWINRCAPGYGINPLLHPDCPHCCVVCSPGSYNPREGVHCLQCNKSLAYGSKTC</sequence>
<keyword evidence="5" id="KW-0325">Glycoprotein</keyword>
<comment type="similarity">
    <text evidence="3">Belongs to the zona pellucida-binding protein Sp38 family.</text>
</comment>
<dbReference type="Pfam" id="PF20626">
    <property type="entry name" value="EGF_Sp38_C"/>
    <property type="match status" value="1"/>
</dbReference>
<name>A0ABM1JHN0_GEKJA</name>
<keyword evidence="9" id="KW-1185">Reference proteome</keyword>
<gene>
    <name evidence="10" type="primary">ZPBP</name>
</gene>
<dbReference type="Gene3D" id="2.60.40.10">
    <property type="entry name" value="Immunoglobulins"/>
    <property type="match status" value="1"/>
</dbReference>
<feature type="domain" description="Ig-like" evidence="8">
    <location>
        <begin position="54"/>
        <end position="152"/>
    </location>
</feature>
<evidence type="ECO:0000256" key="2">
    <source>
        <dbReference type="ARBA" id="ARBA00004613"/>
    </source>
</evidence>
<keyword evidence="6" id="KW-0968">Cytoplasmic vesicle</keyword>
<evidence type="ECO:0000256" key="1">
    <source>
        <dbReference type="ARBA" id="ARBA00004218"/>
    </source>
</evidence>
<dbReference type="Proteomes" id="UP000694871">
    <property type="component" value="Unplaced"/>
</dbReference>
<dbReference type="InterPro" id="IPR007110">
    <property type="entry name" value="Ig-like_dom"/>
</dbReference>
<evidence type="ECO:0000313" key="10">
    <source>
        <dbReference type="RefSeq" id="XP_015260967.1"/>
    </source>
</evidence>
<evidence type="ECO:0000256" key="4">
    <source>
        <dbReference type="ARBA" id="ARBA00022525"/>
    </source>
</evidence>
<dbReference type="SUPFAM" id="SSF48726">
    <property type="entry name" value="Immunoglobulin"/>
    <property type="match status" value="1"/>
</dbReference>
<keyword evidence="4" id="KW-0964">Secreted</keyword>
<dbReference type="RefSeq" id="XP_015260967.1">
    <property type="nucleotide sequence ID" value="XM_015405481.1"/>
</dbReference>
<keyword evidence="7" id="KW-0732">Signal</keyword>
<evidence type="ECO:0000256" key="5">
    <source>
        <dbReference type="ARBA" id="ARBA00023180"/>
    </source>
</evidence>